<proteinExistence type="predicted"/>
<accession>A0A0C2N542</accession>
<name>A0A0C2N542_THEKT</name>
<dbReference type="Proteomes" id="UP000031668">
    <property type="component" value="Unassembled WGS sequence"/>
</dbReference>
<sequence>MAKNTLCVVEKLLWAELRNLLPNVMGLVHYSKFCARWASTVYHRHCITNRSLLICAVNSAKSFINRLYTLHVSKNDLSSDELVGGFHSNMARTFAEHGLKACLTDFVQTFFCPLNGYRIMRRISKGPRGHVIHTVLHLVMDRKMFLLVSLIQSNLPIIEDIISERKAVLIPFCSKVKLTKHGRNLVLNVQFDMIRNSIWSQTAIDAFLSNYAMFDKCCEPKVVIRRGKNIVERRNNII</sequence>
<gene>
    <name evidence="1" type="ORF">RF11_00236</name>
</gene>
<dbReference type="AlphaFoldDB" id="A0A0C2N542"/>
<organism evidence="1 2">
    <name type="scientific">Thelohanellus kitauei</name>
    <name type="common">Myxosporean</name>
    <dbReference type="NCBI Taxonomy" id="669202"/>
    <lineage>
        <taxon>Eukaryota</taxon>
        <taxon>Metazoa</taxon>
        <taxon>Cnidaria</taxon>
        <taxon>Myxozoa</taxon>
        <taxon>Myxosporea</taxon>
        <taxon>Bivalvulida</taxon>
        <taxon>Platysporina</taxon>
        <taxon>Myxobolidae</taxon>
        <taxon>Thelohanellus</taxon>
    </lineage>
</organism>
<evidence type="ECO:0000313" key="1">
    <source>
        <dbReference type="EMBL" id="KII74746.1"/>
    </source>
</evidence>
<protein>
    <submittedName>
        <fullName evidence="1">Uncharacterized protein</fullName>
    </submittedName>
</protein>
<reference evidence="1 2" key="1">
    <citation type="journal article" date="2014" name="Genome Biol. Evol.">
        <title>The genome of the myxosporean Thelohanellus kitauei shows adaptations to nutrient acquisition within its fish host.</title>
        <authorList>
            <person name="Yang Y."/>
            <person name="Xiong J."/>
            <person name="Zhou Z."/>
            <person name="Huo F."/>
            <person name="Miao W."/>
            <person name="Ran C."/>
            <person name="Liu Y."/>
            <person name="Zhang J."/>
            <person name="Feng J."/>
            <person name="Wang M."/>
            <person name="Wang M."/>
            <person name="Wang L."/>
            <person name="Yao B."/>
        </authorList>
    </citation>
    <scope>NUCLEOTIDE SEQUENCE [LARGE SCALE GENOMIC DNA]</scope>
    <source>
        <strain evidence="1">Wuqing</strain>
    </source>
</reference>
<evidence type="ECO:0000313" key="2">
    <source>
        <dbReference type="Proteomes" id="UP000031668"/>
    </source>
</evidence>
<keyword evidence="2" id="KW-1185">Reference proteome</keyword>
<dbReference type="EMBL" id="JWZT01000291">
    <property type="protein sequence ID" value="KII74746.1"/>
    <property type="molecule type" value="Genomic_DNA"/>
</dbReference>
<comment type="caution">
    <text evidence="1">The sequence shown here is derived from an EMBL/GenBank/DDBJ whole genome shotgun (WGS) entry which is preliminary data.</text>
</comment>